<reference evidence="13 14" key="1">
    <citation type="submission" date="2024-06" db="EMBL/GenBank/DDBJ databases">
        <title>Genomic Encyclopedia of Type Strains, Phase IV (KMG-IV): sequencing the most valuable type-strain genomes for metagenomic binning, comparative biology and taxonomic classification.</title>
        <authorList>
            <person name="Goeker M."/>
        </authorList>
    </citation>
    <scope>NUCLEOTIDE SEQUENCE [LARGE SCALE GENOMIC DNA]</scope>
    <source>
        <strain evidence="13 14">DSM 29388</strain>
    </source>
</reference>
<evidence type="ECO:0000256" key="6">
    <source>
        <dbReference type="ARBA" id="ARBA00022679"/>
    </source>
</evidence>
<dbReference type="InterPro" id="IPR015947">
    <property type="entry name" value="PUA-like_sf"/>
</dbReference>
<comment type="subcellular location">
    <subcellularLocation>
        <location evidence="1 10">Cytoplasm</location>
    </subcellularLocation>
</comment>
<evidence type="ECO:0000256" key="9">
    <source>
        <dbReference type="ARBA" id="ARBA00047944"/>
    </source>
</evidence>
<dbReference type="InterPro" id="IPR029026">
    <property type="entry name" value="tRNA_m1G_MTases_N"/>
</dbReference>
<gene>
    <name evidence="13" type="ORF">ABID46_000839</name>
</gene>
<dbReference type="Gene3D" id="3.40.1280.10">
    <property type="match status" value="1"/>
</dbReference>
<comment type="similarity">
    <text evidence="2 10">Belongs to the RNA methyltransferase RsmE family.</text>
</comment>
<dbReference type="InterPro" id="IPR006700">
    <property type="entry name" value="RsmE"/>
</dbReference>
<dbReference type="Pfam" id="PF20260">
    <property type="entry name" value="PUA_4"/>
    <property type="match status" value="1"/>
</dbReference>
<evidence type="ECO:0000256" key="5">
    <source>
        <dbReference type="ARBA" id="ARBA00022603"/>
    </source>
</evidence>
<keyword evidence="14" id="KW-1185">Reference proteome</keyword>
<dbReference type="InterPro" id="IPR029028">
    <property type="entry name" value="Alpha/beta_knot_MTases"/>
</dbReference>
<sequence>MQLFIGNINGQFGELEAEETQHFSRVLRGKLGQEIYLTDGKGTLAKGVVTEIHNKSIQLELSEIQENFEQRPYFLHIAIAPTKNIDRIEYFLEKATEIGIDEITFLKSFHSERKNINLERCQKIVNAAVKQSLKAYVPKLNDLTKFTDFVAQDFSETKLIAHCEEDFERKNFKEILQPNENYLILIGPEGDFSLDEIKLAEENGFQGISLGHQRFRTETAALNAVFGLDWAN</sequence>
<keyword evidence="5 10" id="KW-0489">Methyltransferase</keyword>
<dbReference type="NCBIfam" id="TIGR00046">
    <property type="entry name" value="RsmE family RNA methyltransferase"/>
    <property type="match status" value="1"/>
</dbReference>
<comment type="caution">
    <text evidence="13">The sequence shown here is derived from an EMBL/GenBank/DDBJ whole genome shotgun (WGS) entry which is preliminary data.</text>
</comment>
<evidence type="ECO:0000259" key="11">
    <source>
        <dbReference type="Pfam" id="PF04452"/>
    </source>
</evidence>
<keyword evidence="3 10" id="KW-0963">Cytoplasm</keyword>
<feature type="domain" description="Ribosomal RNA small subunit methyltransferase E PUA-like" evidence="12">
    <location>
        <begin position="15"/>
        <end position="61"/>
    </location>
</feature>
<dbReference type="SUPFAM" id="SSF75217">
    <property type="entry name" value="alpha/beta knot"/>
    <property type="match status" value="1"/>
</dbReference>
<evidence type="ECO:0000256" key="3">
    <source>
        <dbReference type="ARBA" id="ARBA00022490"/>
    </source>
</evidence>
<keyword evidence="7 10" id="KW-0949">S-adenosyl-L-methionine</keyword>
<name>A0ABV2LUH6_9FLAO</name>
<dbReference type="EC" id="2.1.1.193" evidence="10"/>
<dbReference type="Gene3D" id="2.40.240.20">
    <property type="entry name" value="Hypothetical PUA domain-like, domain 1"/>
    <property type="match status" value="1"/>
</dbReference>
<dbReference type="CDD" id="cd18084">
    <property type="entry name" value="RsmE-like"/>
    <property type="match status" value="1"/>
</dbReference>
<dbReference type="GO" id="GO:0008168">
    <property type="term" value="F:methyltransferase activity"/>
    <property type="evidence" value="ECO:0007669"/>
    <property type="project" value="UniProtKB-KW"/>
</dbReference>
<dbReference type="Proteomes" id="UP001549146">
    <property type="component" value="Unassembled WGS sequence"/>
</dbReference>
<proteinExistence type="inferred from homology"/>
<evidence type="ECO:0000256" key="4">
    <source>
        <dbReference type="ARBA" id="ARBA00022552"/>
    </source>
</evidence>
<dbReference type="PIRSF" id="PIRSF015601">
    <property type="entry name" value="MTase_slr0722"/>
    <property type="match status" value="1"/>
</dbReference>
<dbReference type="InterPro" id="IPR046887">
    <property type="entry name" value="RsmE_PUA-like"/>
</dbReference>
<evidence type="ECO:0000259" key="12">
    <source>
        <dbReference type="Pfam" id="PF20260"/>
    </source>
</evidence>
<dbReference type="PANTHER" id="PTHR30027:SF3">
    <property type="entry name" value="16S RRNA (URACIL(1498)-N(3))-METHYLTRANSFERASE"/>
    <property type="match status" value="1"/>
</dbReference>
<comment type="catalytic activity">
    <reaction evidence="9 10">
        <text>uridine(1498) in 16S rRNA + S-adenosyl-L-methionine = N(3)-methyluridine(1498) in 16S rRNA + S-adenosyl-L-homocysteine + H(+)</text>
        <dbReference type="Rhea" id="RHEA:42920"/>
        <dbReference type="Rhea" id="RHEA-COMP:10283"/>
        <dbReference type="Rhea" id="RHEA-COMP:10284"/>
        <dbReference type="ChEBI" id="CHEBI:15378"/>
        <dbReference type="ChEBI" id="CHEBI:57856"/>
        <dbReference type="ChEBI" id="CHEBI:59789"/>
        <dbReference type="ChEBI" id="CHEBI:65315"/>
        <dbReference type="ChEBI" id="CHEBI:74502"/>
        <dbReference type="EC" id="2.1.1.193"/>
    </reaction>
</comment>
<dbReference type="Pfam" id="PF04452">
    <property type="entry name" value="Methyltrans_RNA"/>
    <property type="match status" value="1"/>
</dbReference>
<dbReference type="InterPro" id="IPR046886">
    <property type="entry name" value="RsmE_MTase_dom"/>
</dbReference>
<feature type="domain" description="Ribosomal RNA small subunit methyltransferase E methyltransferase" evidence="11">
    <location>
        <begin position="71"/>
        <end position="225"/>
    </location>
</feature>
<evidence type="ECO:0000256" key="1">
    <source>
        <dbReference type="ARBA" id="ARBA00004496"/>
    </source>
</evidence>
<protein>
    <recommendedName>
        <fullName evidence="10">Ribosomal RNA small subunit methyltransferase E</fullName>
        <ecNumber evidence="10">2.1.1.193</ecNumber>
    </recommendedName>
</protein>
<evidence type="ECO:0000313" key="13">
    <source>
        <dbReference type="EMBL" id="MET3731272.1"/>
    </source>
</evidence>
<dbReference type="PANTHER" id="PTHR30027">
    <property type="entry name" value="RIBOSOMAL RNA SMALL SUBUNIT METHYLTRANSFERASE E"/>
    <property type="match status" value="1"/>
</dbReference>
<evidence type="ECO:0000256" key="10">
    <source>
        <dbReference type="PIRNR" id="PIRNR015601"/>
    </source>
</evidence>
<dbReference type="EMBL" id="JBEPMO010000003">
    <property type="protein sequence ID" value="MET3731272.1"/>
    <property type="molecule type" value="Genomic_DNA"/>
</dbReference>
<comment type="function">
    <text evidence="8 10">Specifically methylates the N3 position of the uracil ring of uridine 1498 (m3U1498) in 16S rRNA. Acts on the fully assembled 30S ribosomal subunit.</text>
</comment>
<organism evidence="13 14">
    <name type="scientific">Moheibacter stercoris</name>
    <dbReference type="NCBI Taxonomy" id="1628251"/>
    <lineage>
        <taxon>Bacteria</taxon>
        <taxon>Pseudomonadati</taxon>
        <taxon>Bacteroidota</taxon>
        <taxon>Flavobacteriia</taxon>
        <taxon>Flavobacteriales</taxon>
        <taxon>Weeksellaceae</taxon>
        <taxon>Moheibacter</taxon>
    </lineage>
</organism>
<keyword evidence="4 10" id="KW-0698">rRNA processing</keyword>
<evidence type="ECO:0000256" key="7">
    <source>
        <dbReference type="ARBA" id="ARBA00022691"/>
    </source>
</evidence>
<keyword evidence="6 10" id="KW-0808">Transferase</keyword>
<accession>A0ABV2LUH6</accession>
<dbReference type="RefSeq" id="WP_354507374.1">
    <property type="nucleotide sequence ID" value="NZ_JBEPMO010000003.1"/>
</dbReference>
<evidence type="ECO:0000256" key="8">
    <source>
        <dbReference type="ARBA" id="ARBA00025699"/>
    </source>
</evidence>
<evidence type="ECO:0000313" key="14">
    <source>
        <dbReference type="Proteomes" id="UP001549146"/>
    </source>
</evidence>
<dbReference type="GO" id="GO:0032259">
    <property type="term" value="P:methylation"/>
    <property type="evidence" value="ECO:0007669"/>
    <property type="project" value="UniProtKB-KW"/>
</dbReference>
<dbReference type="SUPFAM" id="SSF88697">
    <property type="entry name" value="PUA domain-like"/>
    <property type="match status" value="1"/>
</dbReference>
<evidence type="ECO:0000256" key="2">
    <source>
        <dbReference type="ARBA" id="ARBA00005528"/>
    </source>
</evidence>